<evidence type="ECO:0000313" key="3">
    <source>
        <dbReference type="Proteomes" id="UP000278143"/>
    </source>
</evidence>
<sequence length="211" mass="23609">MLEADQRAATTWDYASAAGFFAVMQWKALDFCQREAFPSSSSSADRHCIYVADASLDVWKHYWKAESNDGAPRTRRWKFNEANYYVPLSAGDDSDDDDGDDDAATIPDQDDYPGCTAFHGYTALTDTPFAEAVLATANQCAYVFDWCAPVPANEAYLPPELPVRFLTREPLRRVDPRGAPLEPPSVMTLDGLKDYYWDSSEDEEDVATDQT</sequence>
<protein>
    <submittedName>
        <fullName evidence="2">Uncharacterized protein</fullName>
    </submittedName>
</protein>
<proteinExistence type="predicted"/>
<reference evidence="3" key="1">
    <citation type="journal article" date="2018" name="Nat. Microbiol.">
        <title>Leveraging single-cell genomics to expand the fungal tree of life.</title>
        <authorList>
            <person name="Ahrendt S.R."/>
            <person name="Quandt C.A."/>
            <person name="Ciobanu D."/>
            <person name="Clum A."/>
            <person name="Salamov A."/>
            <person name="Andreopoulos B."/>
            <person name="Cheng J.F."/>
            <person name="Woyke T."/>
            <person name="Pelin A."/>
            <person name="Henrissat B."/>
            <person name="Reynolds N.K."/>
            <person name="Benny G.L."/>
            <person name="Smith M.E."/>
            <person name="James T.Y."/>
            <person name="Grigoriev I.V."/>
        </authorList>
    </citation>
    <scope>NUCLEOTIDE SEQUENCE [LARGE SCALE GENOMIC DNA]</scope>
    <source>
        <strain evidence="3">Benny S71-1</strain>
    </source>
</reference>
<feature type="compositionally biased region" description="Acidic residues" evidence="1">
    <location>
        <begin position="92"/>
        <end position="111"/>
    </location>
</feature>
<dbReference type="OrthoDB" id="10585296at2759"/>
<evidence type="ECO:0000313" key="2">
    <source>
        <dbReference type="EMBL" id="RKP22843.1"/>
    </source>
</evidence>
<dbReference type="Proteomes" id="UP000278143">
    <property type="component" value="Unassembled WGS sequence"/>
</dbReference>
<name>A0A4P9YSD2_9FUNG</name>
<keyword evidence="3" id="KW-1185">Reference proteome</keyword>
<accession>A0A4P9YSD2</accession>
<feature type="region of interest" description="Disordered" evidence="1">
    <location>
        <begin position="88"/>
        <end position="111"/>
    </location>
</feature>
<gene>
    <name evidence="2" type="ORF">SYNPS1DRAFT_31490</name>
</gene>
<evidence type="ECO:0000256" key="1">
    <source>
        <dbReference type="SAM" id="MobiDB-lite"/>
    </source>
</evidence>
<organism evidence="2 3">
    <name type="scientific">Syncephalis pseudoplumigaleata</name>
    <dbReference type="NCBI Taxonomy" id="1712513"/>
    <lineage>
        <taxon>Eukaryota</taxon>
        <taxon>Fungi</taxon>
        <taxon>Fungi incertae sedis</taxon>
        <taxon>Zoopagomycota</taxon>
        <taxon>Zoopagomycotina</taxon>
        <taxon>Zoopagomycetes</taxon>
        <taxon>Zoopagales</taxon>
        <taxon>Piptocephalidaceae</taxon>
        <taxon>Syncephalis</taxon>
    </lineage>
</organism>
<dbReference type="AlphaFoldDB" id="A0A4P9YSD2"/>
<dbReference type="EMBL" id="KZ991593">
    <property type="protein sequence ID" value="RKP22843.1"/>
    <property type="molecule type" value="Genomic_DNA"/>
</dbReference>